<dbReference type="Gene3D" id="1.10.1040.10">
    <property type="entry name" value="N-(1-d-carboxylethyl)-l-norvaline Dehydrogenase, domain 2"/>
    <property type="match status" value="1"/>
</dbReference>
<organism evidence="13 14">
    <name type="scientific">Labrys monachus</name>
    <dbReference type="NCBI Taxonomy" id="217067"/>
    <lineage>
        <taxon>Bacteria</taxon>
        <taxon>Pseudomonadati</taxon>
        <taxon>Pseudomonadota</taxon>
        <taxon>Alphaproteobacteria</taxon>
        <taxon>Hyphomicrobiales</taxon>
        <taxon>Xanthobacteraceae</taxon>
        <taxon>Labrys</taxon>
    </lineage>
</organism>
<evidence type="ECO:0000256" key="9">
    <source>
        <dbReference type="ARBA" id="ARBA00048793"/>
    </source>
</evidence>
<dbReference type="NCBIfam" id="TIGR00745">
    <property type="entry name" value="apbA_panE"/>
    <property type="match status" value="1"/>
</dbReference>
<keyword evidence="5 10" id="KW-0566">Pantothenate biosynthesis</keyword>
<accession>A0ABU0FBR3</accession>
<dbReference type="Pfam" id="PF02558">
    <property type="entry name" value="ApbA"/>
    <property type="match status" value="1"/>
</dbReference>
<evidence type="ECO:0000259" key="11">
    <source>
        <dbReference type="Pfam" id="PF02558"/>
    </source>
</evidence>
<dbReference type="SUPFAM" id="SSF51735">
    <property type="entry name" value="NAD(P)-binding Rossmann-fold domains"/>
    <property type="match status" value="1"/>
</dbReference>
<dbReference type="RefSeq" id="WP_307425312.1">
    <property type="nucleotide sequence ID" value="NZ_JAUSVK010000001.1"/>
</dbReference>
<dbReference type="SUPFAM" id="SSF48179">
    <property type="entry name" value="6-phosphogluconate dehydrogenase C-terminal domain-like"/>
    <property type="match status" value="1"/>
</dbReference>
<dbReference type="Pfam" id="PF08546">
    <property type="entry name" value="ApbA_C"/>
    <property type="match status" value="1"/>
</dbReference>
<comment type="similarity">
    <text evidence="2 10">Belongs to the ketopantoate reductase family.</text>
</comment>
<keyword evidence="6 10" id="KW-0521">NADP</keyword>
<dbReference type="InterPro" id="IPR051402">
    <property type="entry name" value="KPR-Related"/>
</dbReference>
<dbReference type="InterPro" id="IPR003710">
    <property type="entry name" value="ApbA"/>
</dbReference>
<name>A0ABU0FBR3_9HYPH</name>
<comment type="catalytic activity">
    <reaction evidence="9 10">
        <text>(R)-pantoate + NADP(+) = 2-dehydropantoate + NADPH + H(+)</text>
        <dbReference type="Rhea" id="RHEA:16233"/>
        <dbReference type="ChEBI" id="CHEBI:11561"/>
        <dbReference type="ChEBI" id="CHEBI:15378"/>
        <dbReference type="ChEBI" id="CHEBI:15980"/>
        <dbReference type="ChEBI" id="CHEBI:57783"/>
        <dbReference type="ChEBI" id="CHEBI:58349"/>
        <dbReference type="EC" id="1.1.1.169"/>
    </reaction>
</comment>
<dbReference type="GO" id="GO:0008677">
    <property type="term" value="F:2-dehydropantoate 2-reductase activity"/>
    <property type="evidence" value="ECO:0007669"/>
    <property type="project" value="UniProtKB-EC"/>
</dbReference>
<dbReference type="Gene3D" id="3.40.50.720">
    <property type="entry name" value="NAD(P)-binding Rossmann-like Domain"/>
    <property type="match status" value="1"/>
</dbReference>
<dbReference type="InterPro" id="IPR008927">
    <property type="entry name" value="6-PGluconate_DH-like_C_sf"/>
</dbReference>
<evidence type="ECO:0000256" key="4">
    <source>
        <dbReference type="ARBA" id="ARBA00019465"/>
    </source>
</evidence>
<sequence length="345" mass="36656">MSGGPILVWGAGAIGATLGAAFIRAGEEVVFVDAAADHVAAINAAGLAITGPVDPHHVTARAFVPEAVEGTYDRIVLAVKSHHTAATLGGVARHLAPGGFVVSAQNGLEEHRIAAAIGAERTVGCFVNFGADYMEPGVVLYGGRGAVVVGEIDGRLTPRLDEVFALFRKFDRDAIRTANIWGYLWAKLVYGAMLFATALTNDSIADVLAIERHRPMLVKLAHEIQAVAAAEGIRLEAFNGFDPAAFAPDAPYAVAARSFDEMVAHNRKSAKSHSGIWRDLAVRKRRTEVDAQLGPIIEFGRRHGVATPIVEGVIERIHDIEEGRRQLDLAWLDELDAIADAGAAA</sequence>
<evidence type="ECO:0000256" key="7">
    <source>
        <dbReference type="ARBA" id="ARBA00023002"/>
    </source>
</evidence>
<evidence type="ECO:0000256" key="2">
    <source>
        <dbReference type="ARBA" id="ARBA00007870"/>
    </source>
</evidence>
<dbReference type="PANTHER" id="PTHR21708">
    <property type="entry name" value="PROBABLE 2-DEHYDROPANTOATE 2-REDUCTASE"/>
    <property type="match status" value="1"/>
</dbReference>
<evidence type="ECO:0000313" key="13">
    <source>
        <dbReference type="EMBL" id="MDQ0392045.1"/>
    </source>
</evidence>
<feature type="domain" description="Ketopantoate reductase N-terminal" evidence="11">
    <location>
        <begin position="6"/>
        <end position="153"/>
    </location>
</feature>
<dbReference type="InterPro" id="IPR013332">
    <property type="entry name" value="KPR_N"/>
</dbReference>
<dbReference type="EMBL" id="JAUSVK010000001">
    <property type="protein sequence ID" value="MDQ0392045.1"/>
    <property type="molecule type" value="Genomic_DNA"/>
</dbReference>
<keyword evidence="14" id="KW-1185">Reference proteome</keyword>
<evidence type="ECO:0000259" key="12">
    <source>
        <dbReference type="Pfam" id="PF08546"/>
    </source>
</evidence>
<comment type="caution">
    <text evidence="13">The sequence shown here is derived from an EMBL/GenBank/DDBJ whole genome shotgun (WGS) entry which is preliminary data.</text>
</comment>
<comment type="pathway">
    <text evidence="1 10">Cofactor biosynthesis; (R)-pantothenate biosynthesis; (R)-pantoate from 3-methyl-2-oxobutanoate: step 2/2.</text>
</comment>
<evidence type="ECO:0000256" key="6">
    <source>
        <dbReference type="ARBA" id="ARBA00022857"/>
    </source>
</evidence>
<dbReference type="InterPro" id="IPR013328">
    <property type="entry name" value="6PGD_dom2"/>
</dbReference>
<dbReference type="Proteomes" id="UP001237448">
    <property type="component" value="Unassembled WGS sequence"/>
</dbReference>
<gene>
    <name evidence="13" type="ORF">J3R73_001837</name>
</gene>
<proteinExistence type="inferred from homology"/>
<dbReference type="EC" id="1.1.1.169" evidence="3 10"/>
<evidence type="ECO:0000256" key="10">
    <source>
        <dbReference type="RuleBase" id="RU362068"/>
    </source>
</evidence>
<evidence type="ECO:0000256" key="5">
    <source>
        <dbReference type="ARBA" id="ARBA00022655"/>
    </source>
</evidence>
<evidence type="ECO:0000256" key="8">
    <source>
        <dbReference type="ARBA" id="ARBA00032024"/>
    </source>
</evidence>
<protein>
    <recommendedName>
        <fullName evidence="4 10">2-dehydropantoate 2-reductase</fullName>
        <ecNumber evidence="3 10">1.1.1.169</ecNumber>
    </recommendedName>
    <alternativeName>
        <fullName evidence="8 10">Ketopantoate reductase</fullName>
    </alternativeName>
</protein>
<evidence type="ECO:0000256" key="1">
    <source>
        <dbReference type="ARBA" id="ARBA00004994"/>
    </source>
</evidence>
<dbReference type="InterPro" id="IPR013752">
    <property type="entry name" value="KPA_reductase"/>
</dbReference>
<reference evidence="13 14" key="1">
    <citation type="submission" date="2023-07" db="EMBL/GenBank/DDBJ databases">
        <title>Genomic Encyclopedia of Type Strains, Phase IV (KMG-IV): sequencing the most valuable type-strain genomes for metagenomic binning, comparative biology and taxonomic classification.</title>
        <authorList>
            <person name="Goeker M."/>
        </authorList>
    </citation>
    <scope>NUCLEOTIDE SEQUENCE [LARGE SCALE GENOMIC DNA]</scope>
    <source>
        <strain evidence="13 14">DSM 5896</strain>
    </source>
</reference>
<feature type="domain" description="Ketopantoate reductase C-terminal" evidence="12">
    <location>
        <begin position="179"/>
        <end position="321"/>
    </location>
</feature>
<evidence type="ECO:0000313" key="14">
    <source>
        <dbReference type="Proteomes" id="UP001237448"/>
    </source>
</evidence>
<dbReference type="InterPro" id="IPR036291">
    <property type="entry name" value="NAD(P)-bd_dom_sf"/>
</dbReference>
<keyword evidence="7 10" id="KW-0560">Oxidoreductase</keyword>
<evidence type="ECO:0000256" key="3">
    <source>
        <dbReference type="ARBA" id="ARBA00013014"/>
    </source>
</evidence>
<comment type="function">
    <text evidence="10">Catalyzes the NADPH-dependent reduction of ketopantoate into pantoic acid.</text>
</comment>
<dbReference type="PANTHER" id="PTHR21708:SF26">
    <property type="entry name" value="2-DEHYDROPANTOATE 2-REDUCTASE"/>
    <property type="match status" value="1"/>
</dbReference>